<reference evidence="2 3" key="1">
    <citation type="journal article" date="2020" name="Biotechnol. Biofuels">
        <title>New insights from the biogas microbiome by comprehensive genome-resolved metagenomics of nearly 1600 species originating from multiple anaerobic digesters.</title>
        <authorList>
            <person name="Campanaro S."/>
            <person name="Treu L."/>
            <person name="Rodriguez-R L.M."/>
            <person name="Kovalovszki A."/>
            <person name="Ziels R.M."/>
            <person name="Maus I."/>
            <person name="Zhu X."/>
            <person name="Kougias P.G."/>
            <person name="Basile A."/>
            <person name="Luo G."/>
            <person name="Schluter A."/>
            <person name="Konstantinidis K.T."/>
            <person name="Angelidaki I."/>
        </authorList>
    </citation>
    <scope>NUCLEOTIDE SEQUENCE [LARGE SCALE GENOMIC DNA]</scope>
    <source>
        <strain evidence="2">AS04akNAM_66</strain>
    </source>
</reference>
<dbReference type="AlphaFoldDB" id="A0A7V6PCP1"/>
<evidence type="ECO:0000313" key="2">
    <source>
        <dbReference type="EMBL" id="HHV68549.1"/>
    </source>
</evidence>
<sequence>MSIVLKSPHREKLDSKLQKLAKLQSEIKRLENADKTSARKLESRRKIVLGGCLIKAEREGRITENWIHNLVNTYASERDKAIFDFAKSESENDGVDGVAIANRE</sequence>
<dbReference type="EMBL" id="DUMN01000371">
    <property type="protein sequence ID" value="HHV68549.1"/>
    <property type="molecule type" value="Genomic_DNA"/>
</dbReference>
<evidence type="ECO:0000313" key="3">
    <source>
        <dbReference type="Proteomes" id="UP000551563"/>
    </source>
</evidence>
<organism evidence="2 3">
    <name type="scientific">Brucella intermedia</name>
    <dbReference type="NCBI Taxonomy" id="94625"/>
    <lineage>
        <taxon>Bacteria</taxon>
        <taxon>Pseudomonadati</taxon>
        <taxon>Pseudomonadota</taxon>
        <taxon>Alphaproteobacteria</taxon>
        <taxon>Hyphomicrobiales</taxon>
        <taxon>Brucellaceae</taxon>
        <taxon>Brucella/Ochrobactrum group</taxon>
        <taxon>Brucella</taxon>
    </lineage>
</organism>
<protein>
    <recommendedName>
        <fullName evidence="4">Mobilization protein</fullName>
    </recommendedName>
</protein>
<keyword evidence="1" id="KW-0175">Coiled coil</keyword>
<gene>
    <name evidence="2" type="ORF">GXX48_13010</name>
</gene>
<name>A0A7V6PCP1_9HYPH</name>
<comment type="caution">
    <text evidence="2">The sequence shown here is derived from an EMBL/GenBank/DDBJ whole genome shotgun (WGS) entry which is preliminary data.</text>
</comment>
<evidence type="ECO:0000256" key="1">
    <source>
        <dbReference type="SAM" id="Coils"/>
    </source>
</evidence>
<dbReference type="Proteomes" id="UP000551563">
    <property type="component" value="Unassembled WGS sequence"/>
</dbReference>
<accession>A0A7V6PCP1</accession>
<proteinExistence type="predicted"/>
<feature type="coiled-coil region" evidence="1">
    <location>
        <begin position="13"/>
        <end position="40"/>
    </location>
</feature>
<evidence type="ECO:0008006" key="4">
    <source>
        <dbReference type="Google" id="ProtNLM"/>
    </source>
</evidence>